<reference evidence="1 2" key="1">
    <citation type="journal article" date="2013" name="Proc. Natl. Acad. Sci. U.S.A.">
        <title>Genome of an arbuscular mycorrhizal fungus provides insight into the oldest plant symbiosis.</title>
        <authorList>
            <person name="Tisserant E."/>
            <person name="Malbreil M."/>
            <person name="Kuo A."/>
            <person name="Kohler A."/>
            <person name="Symeonidi A."/>
            <person name="Balestrini R."/>
            <person name="Charron P."/>
            <person name="Duensing N."/>
            <person name="Frei Dit Frey N."/>
            <person name="Gianinazzi-Pearson V."/>
            <person name="Gilbert L.B."/>
            <person name="Handa Y."/>
            <person name="Herr J.R."/>
            <person name="Hijri M."/>
            <person name="Koul R."/>
            <person name="Kawaguchi M."/>
            <person name="Krajinski F."/>
            <person name="Lammers P.J."/>
            <person name="Masclaux F.G."/>
            <person name="Murat C."/>
            <person name="Morin E."/>
            <person name="Ndikumana S."/>
            <person name="Pagni M."/>
            <person name="Petitpierre D."/>
            <person name="Requena N."/>
            <person name="Rosikiewicz P."/>
            <person name="Riley R."/>
            <person name="Saito K."/>
            <person name="San Clemente H."/>
            <person name="Shapiro H."/>
            <person name="van Tuinen D."/>
            <person name="Becard G."/>
            <person name="Bonfante P."/>
            <person name="Paszkowski U."/>
            <person name="Shachar-Hill Y.Y."/>
            <person name="Tuskan G.A."/>
            <person name="Young P.W."/>
            <person name="Sanders I.R."/>
            <person name="Henrissat B."/>
            <person name="Rensing S.A."/>
            <person name="Grigoriev I.V."/>
            <person name="Corradi N."/>
            <person name="Roux C."/>
            <person name="Martin F."/>
        </authorList>
    </citation>
    <scope>NUCLEOTIDE SEQUENCE [LARGE SCALE GENOMIC DNA]</scope>
    <source>
        <strain evidence="1 2">DAOM 197198</strain>
    </source>
</reference>
<proteinExistence type="predicted"/>
<accession>A0A2P4PVS7</accession>
<evidence type="ECO:0000313" key="1">
    <source>
        <dbReference type="EMBL" id="POG69470.1"/>
    </source>
</evidence>
<reference evidence="1 2" key="2">
    <citation type="journal article" date="2018" name="New Phytol.">
        <title>High intraspecific genome diversity in the model arbuscular mycorrhizal symbiont Rhizophagus irregularis.</title>
        <authorList>
            <person name="Chen E.C.H."/>
            <person name="Morin E."/>
            <person name="Beaudet D."/>
            <person name="Noel J."/>
            <person name="Yildirir G."/>
            <person name="Ndikumana S."/>
            <person name="Charron P."/>
            <person name="St-Onge C."/>
            <person name="Giorgi J."/>
            <person name="Kruger M."/>
            <person name="Marton T."/>
            <person name="Ropars J."/>
            <person name="Grigoriev I.V."/>
            <person name="Hainaut M."/>
            <person name="Henrissat B."/>
            <person name="Roux C."/>
            <person name="Martin F."/>
            <person name="Corradi N."/>
        </authorList>
    </citation>
    <scope>NUCLEOTIDE SEQUENCE [LARGE SCALE GENOMIC DNA]</scope>
    <source>
        <strain evidence="1 2">DAOM 197198</strain>
    </source>
</reference>
<comment type="caution">
    <text evidence="1">The sequence shown here is derived from an EMBL/GenBank/DDBJ whole genome shotgun (WGS) entry which is preliminary data.</text>
</comment>
<dbReference type="VEuPathDB" id="FungiDB:RhiirFUN_000062"/>
<keyword evidence="2" id="KW-1185">Reference proteome</keyword>
<dbReference type="AlphaFoldDB" id="A0A2P4PVS7"/>
<gene>
    <name evidence="1" type="ORF">GLOIN_2v1480029</name>
</gene>
<organism evidence="1 2">
    <name type="scientific">Rhizophagus irregularis (strain DAOM 181602 / DAOM 197198 / MUCL 43194)</name>
    <name type="common">Arbuscular mycorrhizal fungus</name>
    <name type="synonym">Glomus intraradices</name>
    <dbReference type="NCBI Taxonomy" id="747089"/>
    <lineage>
        <taxon>Eukaryota</taxon>
        <taxon>Fungi</taxon>
        <taxon>Fungi incertae sedis</taxon>
        <taxon>Mucoromycota</taxon>
        <taxon>Glomeromycotina</taxon>
        <taxon>Glomeromycetes</taxon>
        <taxon>Glomerales</taxon>
        <taxon>Glomeraceae</taxon>
        <taxon>Rhizophagus</taxon>
    </lineage>
</organism>
<dbReference type="EMBL" id="AUPC02000135">
    <property type="protein sequence ID" value="POG69470.1"/>
    <property type="molecule type" value="Genomic_DNA"/>
</dbReference>
<sequence length="128" mass="14633">MSLDINNNNFTKNSPEEVSRLNVTMTRQSITLNVNKPQKKIFLLFDIKFNKFTLEEVTIPPYILVKFFFLAHHDPTGFGKYTQIADHFVPLSGGPAINYTAPSENNGGMNNTRCFGIFQFKLKLIMQI</sequence>
<dbReference type="Proteomes" id="UP000018888">
    <property type="component" value="Unassembled WGS sequence"/>
</dbReference>
<name>A0A2P4PVS7_RHIID</name>
<protein>
    <submittedName>
        <fullName evidence="1">Uncharacterized protein</fullName>
    </submittedName>
</protein>
<evidence type="ECO:0000313" key="2">
    <source>
        <dbReference type="Proteomes" id="UP000018888"/>
    </source>
</evidence>